<dbReference type="SUPFAM" id="SSF56935">
    <property type="entry name" value="Porins"/>
    <property type="match status" value="2"/>
</dbReference>
<name>A0A844BBN7_9BURK</name>
<feature type="chain" id="PRO_5032670566" evidence="1">
    <location>
        <begin position="30"/>
        <end position="712"/>
    </location>
</feature>
<comment type="caution">
    <text evidence="2">The sequence shown here is derived from an EMBL/GenBank/DDBJ whole genome shotgun (WGS) entry which is preliminary data.</text>
</comment>
<accession>A0A844BBN7</accession>
<feature type="signal peptide" evidence="1">
    <location>
        <begin position="1"/>
        <end position="29"/>
    </location>
</feature>
<dbReference type="Pfam" id="PF11854">
    <property type="entry name" value="MtrB_PioB"/>
    <property type="match status" value="1"/>
</dbReference>
<dbReference type="RefSeq" id="WP_153585245.1">
    <property type="nucleotide sequence ID" value="NZ_WJBU01000010.1"/>
</dbReference>
<keyword evidence="1" id="KW-0732">Signal</keyword>
<dbReference type="OrthoDB" id="8540467at2"/>
<dbReference type="NCBIfam" id="TIGR03509">
    <property type="entry name" value="OMP_MtrB_PioB"/>
    <property type="match status" value="1"/>
</dbReference>
<dbReference type="AlphaFoldDB" id="A0A844BBN7"/>
<proteinExistence type="predicted"/>
<organism evidence="2 3">
    <name type="scientific">Caenimonas koreensis DSM 17982</name>
    <dbReference type="NCBI Taxonomy" id="1121255"/>
    <lineage>
        <taxon>Bacteria</taxon>
        <taxon>Pseudomonadati</taxon>
        <taxon>Pseudomonadota</taxon>
        <taxon>Betaproteobacteria</taxon>
        <taxon>Burkholderiales</taxon>
        <taxon>Comamonadaceae</taxon>
        <taxon>Caenimonas</taxon>
    </lineage>
</organism>
<evidence type="ECO:0000313" key="2">
    <source>
        <dbReference type="EMBL" id="MRD47921.1"/>
    </source>
</evidence>
<dbReference type="InterPro" id="IPR020016">
    <property type="entry name" value="Decahaem-assoc_OM_MtrB/PioB"/>
</dbReference>
<keyword evidence="3" id="KW-1185">Reference proteome</keyword>
<gene>
    <name evidence="2" type="ORF">GHT07_11575</name>
</gene>
<reference evidence="2 3" key="1">
    <citation type="submission" date="2019-11" db="EMBL/GenBank/DDBJ databases">
        <title>Caenimonas koreensis gen. nov., sp. nov., isolated from activated sludge.</title>
        <authorList>
            <person name="Seung H.R."/>
        </authorList>
    </citation>
    <scope>NUCLEOTIDE SEQUENCE [LARGE SCALE GENOMIC DNA]</scope>
    <source>
        <strain evidence="2 3">EMB320</strain>
    </source>
</reference>
<dbReference type="EMBL" id="WJBU01000010">
    <property type="protein sequence ID" value="MRD47921.1"/>
    <property type="molecule type" value="Genomic_DNA"/>
</dbReference>
<sequence length="712" mass="76555">MIPRPRPPLSFSLSLLALSIVSGFGPAHAQSVAEGSITIGASVIDGSRADRTVVDQYTGLRPGTSAFGALSGDYWRADESKGTSVDFRASDLFGGNRELGLRWKKQGDWKVSAEYREQVRRESALATTASGQELDFKLKRTGLGLELSKVLGEHWQVDASVQSEKKEGSRLWGIGMNCPSPNAPGCRGTTGTEVGWAVLLLPEPVHATHTQLQARVSYAADRLSVSGGYYGSIYRNDYGSLAPTVPAALRNALGNPLPLSAGFAGVLGQPVALSPDNQAWQLDLTGSYRFTDTTRMNFKLARSQATQHQSFADAGLTGAPAGVTDLGGKVTTTLAQLGLTARPAPKLSMSATLHYENKDDQTPLALYNVEGTSAYTNRRLPRTDMRARVQGTYQFNSDWRGTLAATYESIDRGVFTPTSAVAGITALRQKTEETGLRAEVRRRMTDDLSGAISVESSRRGGSAWLRDNSGTGVTEVTDAAAQGVGYTSGIFMPTLADRKRDKIKFQADWQASESVALQLSAETGRDSYSSPSRYGVSRSALESVNVDATWAVNDKWNITAFASAGRQGLDQSRPDSAIMAFDNRSTTLGLGFTGKPRSGLEVGGTLSYAHDRSIYAQTLDATAGGESVALLAATGGLPDIIFRQQVVKLFGKYTLDKQSLVRLDIALARTSWNDWAWGYSGTAFTYSDGTTVSRKHVQNVSALGLSYIRRWP</sequence>
<dbReference type="Proteomes" id="UP000487350">
    <property type="component" value="Unassembled WGS sequence"/>
</dbReference>
<evidence type="ECO:0000313" key="3">
    <source>
        <dbReference type="Proteomes" id="UP000487350"/>
    </source>
</evidence>
<evidence type="ECO:0000256" key="1">
    <source>
        <dbReference type="SAM" id="SignalP"/>
    </source>
</evidence>
<protein>
    <submittedName>
        <fullName evidence="2">MtrB/PioB family decaheme-associated outer membrane protein</fullName>
    </submittedName>
</protein>